<dbReference type="PANTHER" id="PTHR14218:SF15">
    <property type="entry name" value="TRIPEPTIDYL-PEPTIDASE 1"/>
    <property type="match status" value="1"/>
</dbReference>
<protein>
    <submittedName>
        <fullName evidence="11">S8/S53 family peptidase</fullName>
    </submittedName>
</protein>
<feature type="chain" id="PRO_5031392944" evidence="9">
    <location>
        <begin position="35"/>
        <end position="647"/>
    </location>
</feature>
<dbReference type="CDD" id="cd04056">
    <property type="entry name" value="Peptidases_S53"/>
    <property type="match status" value="1"/>
</dbReference>
<proteinExistence type="inferred from homology"/>
<reference evidence="11 12" key="1">
    <citation type="submission" date="2020-10" db="EMBL/GenBank/DDBJ databases">
        <title>Streptomyces ferrugineus complate genome analysis.</title>
        <authorList>
            <person name="Anwar N."/>
        </authorList>
    </citation>
    <scope>NUCLEOTIDE SEQUENCE [LARGE SCALE GENOMIC DNA]</scope>
    <source>
        <strain evidence="11 12">CCTCC AA2014009</strain>
    </source>
</reference>
<keyword evidence="7" id="KW-0865">Zymogen</keyword>
<keyword evidence="3" id="KW-0479">Metal-binding</keyword>
<evidence type="ECO:0000256" key="7">
    <source>
        <dbReference type="ARBA" id="ARBA00023145"/>
    </source>
</evidence>
<dbReference type="PROSITE" id="PS51892">
    <property type="entry name" value="SUBTILASE"/>
    <property type="match status" value="1"/>
</dbReference>
<evidence type="ECO:0000313" key="12">
    <source>
        <dbReference type="Proteomes" id="UP000594205"/>
    </source>
</evidence>
<dbReference type="GO" id="GO:0008240">
    <property type="term" value="F:tripeptidyl-peptidase activity"/>
    <property type="evidence" value="ECO:0007669"/>
    <property type="project" value="TreeGrafter"/>
</dbReference>
<dbReference type="InterPro" id="IPR050819">
    <property type="entry name" value="Tripeptidyl-peptidase_I"/>
</dbReference>
<dbReference type="PROSITE" id="PS00138">
    <property type="entry name" value="SUBTILASE_SER"/>
    <property type="match status" value="1"/>
</dbReference>
<feature type="domain" description="Peptidase S53" evidence="10">
    <location>
        <begin position="239"/>
        <end position="647"/>
    </location>
</feature>
<evidence type="ECO:0000256" key="5">
    <source>
        <dbReference type="ARBA" id="ARBA00022825"/>
    </source>
</evidence>
<evidence type="ECO:0000259" key="10">
    <source>
        <dbReference type="PROSITE" id="PS51695"/>
    </source>
</evidence>
<evidence type="ECO:0000256" key="8">
    <source>
        <dbReference type="PROSITE-ProRule" id="PRU01240"/>
    </source>
</evidence>
<dbReference type="InterPro" id="IPR036852">
    <property type="entry name" value="Peptidase_S8/S53_dom_sf"/>
</dbReference>
<gene>
    <name evidence="11" type="ORF">IM697_10650</name>
</gene>
<organism evidence="11 12">
    <name type="scientific">Streptomyces ferrugineus</name>
    <dbReference type="NCBI Taxonomy" id="1413221"/>
    <lineage>
        <taxon>Bacteria</taxon>
        <taxon>Bacillati</taxon>
        <taxon>Actinomycetota</taxon>
        <taxon>Actinomycetes</taxon>
        <taxon>Kitasatosporales</taxon>
        <taxon>Streptomycetaceae</taxon>
        <taxon>Streptomyces</taxon>
    </lineage>
</organism>
<evidence type="ECO:0000256" key="9">
    <source>
        <dbReference type="SAM" id="SignalP"/>
    </source>
</evidence>
<dbReference type="RefSeq" id="WP_194046923.1">
    <property type="nucleotide sequence ID" value="NZ_CP063373.1"/>
</dbReference>
<accession>A0A7M2SS16</accession>
<dbReference type="InterPro" id="IPR023828">
    <property type="entry name" value="Peptidase_S8_Ser-AS"/>
</dbReference>
<dbReference type="InterPro" id="IPR030400">
    <property type="entry name" value="Sedolisin_dom"/>
</dbReference>
<comment type="caution">
    <text evidence="8">Lacks conserved residue(s) required for the propagation of feature annotation.</text>
</comment>
<dbReference type="InterPro" id="IPR015366">
    <property type="entry name" value="S53_propep"/>
</dbReference>
<dbReference type="EMBL" id="CP063373">
    <property type="protein sequence ID" value="QOV38789.1"/>
    <property type="molecule type" value="Genomic_DNA"/>
</dbReference>
<keyword evidence="12" id="KW-1185">Reference proteome</keyword>
<evidence type="ECO:0000256" key="2">
    <source>
        <dbReference type="ARBA" id="ARBA00022670"/>
    </source>
</evidence>
<dbReference type="PROSITE" id="PS51318">
    <property type="entry name" value="TAT"/>
    <property type="match status" value="1"/>
</dbReference>
<dbReference type="Proteomes" id="UP000594205">
    <property type="component" value="Chromosome"/>
</dbReference>
<dbReference type="SUPFAM" id="SSF54897">
    <property type="entry name" value="Protease propeptides/inhibitors"/>
    <property type="match status" value="1"/>
</dbReference>
<keyword evidence="9" id="KW-0732">Signal</keyword>
<evidence type="ECO:0000313" key="11">
    <source>
        <dbReference type="EMBL" id="QOV38789.1"/>
    </source>
</evidence>
<evidence type="ECO:0000256" key="3">
    <source>
        <dbReference type="ARBA" id="ARBA00022723"/>
    </source>
</evidence>
<keyword evidence="6" id="KW-0106">Calcium</keyword>
<dbReference type="SMART" id="SM00944">
    <property type="entry name" value="Pro-kuma_activ"/>
    <property type="match status" value="1"/>
</dbReference>
<comment type="similarity">
    <text evidence="8">Belongs to the peptidase S8 family.</text>
</comment>
<dbReference type="InterPro" id="IPR000209">
    <property type="entry name" value="Peptidase_S8/S53_dom"/>
</dbReference>
<dbReference type="KEGG" id="sfeu:IM697_10650"/>
<dbReference type="SUPFAM" id="SSF52743">
    <property type="entry name" value="Subtilisin-like"/>
    <property type="match status" value="1"/>
</dbReference>
<dbReference type="PROSITE" id="PS51695">
    <property type="entry name" value="SEDOLISIN"/>
    <property type="match status" value="1"/>
</dbReference>
<keyword evidence="2" id="KW-0645">Protease</keyword>
<dbReference type="GO" id="GO:0006508">
    <property type="term" value="P:proteolysis"/>
    <property type="evidence" value="ECO:0007669"/>
    <property type="project" value="UniProtKB-KW"/>
</dbReference>
<dbReference type="GO" id="GO:0046872">
    <property type="term" value="F:metal ion binding"/>
    <property type="evidence" value="ECO:0007669"/>
    <property type="project" value="UniProtKB-KW"/>
</dbReference>
<evidence type="ECO:0000256" key="6">
    <source>
        <dbReference type="ARBA" id="ARBA00022837"/>
    </source>
</evidence>
<dbReference type="Gene3D" id="3.40.50.200">
    <property type="entry name" value="Peptidase S8/S53 domain"/>
    <property type="match status" value="1"/>
</dbReference>
<dbReference type="GO" id="GO:0004252">
    <property type="term" value="F:serine-type endopeptidase activity"/>
    <property type="evidence" value="ECO:0007669"/>
    <property type="project" value="InterPro"/>
</dbReference>
<keyword evidence="5" id="KW-0720">Serine protease</keyword>
<dbReference type="Pfam" id="PF00082">
    <property type="entry name" value="Peptidase_S8"/>
    <property type="match status" value="1"/>
</dbReference>
<keyword evidence="4" id="KW-0378">Hydrolase</keyword>
<dbReference type="AlphaFoldDB" id="A0A7M2SS16"/>
<dbReference type="InterPro" id="IPR006311">
    <property type="entry name" value="TAT_signal"/>
</dbReference>
<sequence>MRSRRAALRTSVSLAATLPLLTGALALGIPAAHAADNPGRDRLAGTKPAWATARTDEGATSDGARVSARVYLRGRDPAGLAAYAKAVSDPASASYGRYLSASRAQARFGATKDQVVAVKGWLTSAGLKVTGVTQHYVAVTGDVAAAEKAFGTELHNYTKGARTYRAPVTTASVPKALKDAVLTVTGLDSAPHLARHQDRLPPPETVFRNSGPFSTYHGSNVAKALPDAYGTKIPYAVKGYTGKQLRAAYGAGNRTGKGVRIAITDAYASPTIAYDAATYAGRNGDAAWRAGQLHQVLPAEYTHTKECSAAGWYGEQTLDVEAAHAVAPGAQITYVGAASCADEDLLDSLSKIVDRHLADIVSNSWGETEAAQTPDLAAAYDQVFQFGAVEGIGFYYSSGDDGDEVASSGTKQVDIPASSAWVTAVGGTSLAVGKGDTYLWETGWGTEKADLSADGGSWTGFPGAFTSGAGGGTSRTVAEPSYQQGVVPDALAKAYDSAGNRVVPDIAAIADPNTGFLVGQTQTMPDGRTRAYDEYRLGGTSLAAPVVAGVQALAQEAHGGRPLGFANPAIYARYGSTAYHDVTDDPTASGLAVARVDFVNGYDATGGLETSVRSLGRDSSLSAVRGYDDVTGVGTPAGGYVESYRRR</sequence>
<comment type="cofactor">
    <cofactor evidence="1">
        <name>Ca(2+)</name>
        <dbReference type="ChEBI" id="CHEBI:29108"/>
    </cofactor>
</comment>
<evidence type="ECO:0000256" key="4">
    <source>
        <dbReference type="ARBA" id="ARBA00022801"/>
    </source>
</evidence>
<evidence type="ECO:0000256" key="1">
    <source>
        <dbReference type="ARBA" id="ARBA00001913"/>
    </source>
</evidence>
<dbReference type="CDD" id="cd11377">
    <property type="entry name" value="Pro-peptidase_S53"/>
    <property type="match status" value="1"/>
</dbReference>
<feature type="signal peptide" evidence="9">
    <location>
        <begin position="1"/>
        <end position="34"/>
    </location>
</feature>
<dbReference type="Pfam" id="PF09286">
    <property type="entry name" value="Pro-kuma_activ"/>
    <property type="match status" value="1"/>
</dbReference>
<dbReference type="PANTHER" id="PTHR14218">
    <property type="entry name" value="PROTEASE S8 TRIPEPTIDYL PEPTIDASE I CLN2"/>
    <property type="match status" value="1"/>
</dbReference>
<name>A0A7M2SS16_9ACTN</name>